<feature type="compositionally biased region" description="Basic residues" evidence="7">
    <location>
        <begin position="1"/>
        <end position="24"/>
    </location>
</feature>
<dbReference type="GO" id="GO:1904047">
    <property type="term" value="F:S-adenosyl-L-methionine binding"/>
    <property type="evidence" value="ECO:0007669"/>
    <property type="project" value="UniProtKB-UniRule"/>
</dbReference>
<keyword evidence="1 6" id="KW-0963">Cytoplasm</keyword>
<keyword evidence="5 6" id="KW-0949">S-adenosyl-L-methionine</keyword>
<gene>
    <name evidence="6" type="primary">TSR3</name>
    <name evidence="10" type="ORF">SODALDRAFT_342048</name>
</gene>
<dbReference type="EC" id="2.5.1.157" evidence="6"/>
<evidence type="ECO:0000256" key="7">
    <source>
        <dbReference type="SAM" id="MobiDB-lite"/>
    </source>
</evidence>
<dbReference type="GO" id="GO:0030490">
    <property type="term" value="P:maturation of SSU-rRNA"/>
    <property type="evidence" value="ECO:0007669"/>
    <property type="project" value="TreeGrafter"/>
</dbReference>
<name>A0A3N2Q7Y0_SODAK</name>
<keyword evidence="2 6" id="KW-0690">Ribosome biogenesis</keyword>
<reference evidence="10 11" key="1">
    <citation type="journal article" date="2018" name="Mol. Ecol.">
        <title>The obligate alkalophilic soda-lake fungus Sodiomyces alkalinus has shifted to a protein diet.</title>
        <authorList>
            <person name="Grum-Grzhimaylo A.A."/>
            <person name="Falkoski D.L."/>
            <person name="van den Heuvel J."/>
            <person name="Valero-Jimenez C.A."/>
            <person name="Min B."/>
            <person name="Choi I.G."/>
            <person name="Lipzen A."/>
            <person name="Daum C.G."/>
            <person name="Aanen D.K."/>
            <person name="Tsang A."/>
            <person name="Henrissat B."/>
            <person name="Bilanenko E.N."/>
            <person name="de Vries R.P."/>
            <person name="van Kan J.A.L."/>
            <person name="Grigoriev I.V."/>
            <person name="Debets A.J.M."/>
        </authorList>
    </citation>
    <scope>NUCLEOTIDE SEQUENCE [LARGE SCALE GENOMIC DNA]</scope>
    <source>
        <strain evidence="10 11">F11</strain>
    </source>
</reference>
<feature type="compositionally biased region" description="Polar residues" evidence="7">
    <location>
        <begin position="279"/>
        <end position="290"/>
    </location>
</feature>
<feature type="binding site" evidence="6">
    <location>
        <position position="144"/>
    </location>
    <ligand>
        <name>S-adenosyl-L-methionine</name>
        <dbReference type="ChEBI" id="CHEBI:59789"/>
    </ligand>
</feature>
<dbReference type="HAMAP" id="MF_01116">
    <property type="entry name" value="TSR3"/>
    <property type="match status" value="1"/>
</dbReference>
<dbReference type="OrthoDB" id="10262062at2759"/>
<feature type="region of interest" description="Disordered" evidence="7">
    <location>
        <begin position="1"/>
        <end position="37"/>
    </location>
</feature>
<feature type="compositionally biased region" description="Acidic residues" evidence="7">
    <location>
        <begin position="237"/>
        <end position="254"/>
    </location>
</feature>
<dbReference type="InterPro" id="IPR022968">
    <property type="entry name" value="Tsr3-like"/>
</dbReference>
<protein>
    <recommendedName>
        <fullName evidence="6">18S rRNA aminocarboxypropyltransferase</fullName>
        <ecNumber evidence="6">2.5.1.157</ecNumber>
    </recommendedName>
</protein>
<dbReference type="GO" id="GO:0000455">
    <property type="term" value="P:enzyme-directed rRNA pseudouridine synthesis"/>
    <property type="evidence" value="ECO:0007669"/>
    <property type="project" value="UniProtKB-UniRule"/>
</dbReference>
<feature type="domain" description="16S/18S rRNA aminocarboxypropyltransferase Tsr3 C-terminal" evidence="8">
    <location>
        <begin position="80"/>
        <end position="206"/>
    </location>
</feature>
<evidence type="ECO:0000313" key="10">
    <source>
        <dbReference type="EMBL" id="ROT42745.1"/>
    </source>
</evidence>
<comment type="subcellular location">
    <subcellularLocation>
        <location evidence="6">Cytoplasm</location>
    </subcellularLocation>
    <subcellularLocation>
        <location evidence="6">Nucleus</location>
    </subcellularLocation>
</comment>
<keyword evidence="4 6" id="KW-0808">Transferase</keyword>
<keyword evidence="6" id="KW-0539">Nucleus</keyword>
<keyword evidence="3 6" id="KW-0698">rRNA processing</keyword>
<evidence type="ECO:0000256" key="3">
    <source>
        <dbReference type="ARBA" id="ARBA00022552"/>
    </source>
</evidence>
<evidence type="ECO:0000259" key="9">
    <source>
        <dbReference type="Pfam" id="PF04068"/>
    </source>
</evidence>
<dbReference type="EMBL" id="ML119051">
    <property type="protein sequence ID" value="ROT42745.1"/>
    <property type="molecule type" value="Genomic_DNA"/>
</dbReference>
<feature type="compositionally biased region" description="Polar residues" evidence="7">
    <location>
        <begin position="394"/>
        <end position="405"/>
    </location>
</feature>
<feature type="binding site" evidence="6">
    <location>
        <position position="129"/>
    </location>
    <ligand>
        <name>S-adenosyl-L-methionine</name>
        <dbReference type="ChEBI" id="CHEBI:59789"/>
    </ligand>
</feature>
<feature type="region of interest" description="Disordered" evidence="7">
    <location>
        <begin position="227"/>
        <end position="377"/>
    </location>
</feature>
<dbReference type="GO" id="GO:0005634">
    <property type="term" value="C:nucleus"/>
    <property type="evidence" value="ECO:0007669"/>
    <property type="project" value="UniProtKB-SubCell"/>
</dbReference>
<dbReference type="InterPro" id="IPR007209">
    <property type="entry name" value="RNaseL-inhib-like_metal-bd_dom"/>
</dbReference>
<dbReference type="PANTHER" id="PTHR20426:SF0">
    <property type="entry name" value="18S RRNA AMINOCARBOXYPROPYLTRANSFERASE"/>
    <property type="match status" value="1"/>
</dbReference>
<evidence type="ECO:0000256" key="1">
    <source>
        <dbReference type="ARBA" id="ARBA00022490"/>
    </source>
</evidence>
<proteinExistence type="inferred from homology"/>
<evidence type="ECO:0000256" key="5">
    <source>
        <dbReference type="ARBA" id="ARBA00022691"/>
    </source>
</evidence>
<keyword evidence="11" id="KW-1185">Reference proteome</keyword>
<feature type="region of interest" description="Disordered" evidence="7">
    <location>
        <begin position="389"/>
        <end position="412"/>
    </location>
</feature>
<dbReference type="STRING" id="1314773.A0A3N2Q7Y0"/>
<dbReference type="AlphaFoldDB" id="A0A3N2Q7Y0"/>
<evidence type="ECO:0000256" key="4">
    <source>
        <dbReference type="ARBA" id="ARBA00022679"/>
    </source>
</evidence>
<comment type="catalytic activity">
    <reaction evidence="6">
        <text>an N(1)-methylpseudouridine in rRNA + S-adenosyl-L-methionine = N(1)-methyl-N(3)-[(3S)-3-amino-3-carboxypropyl]pseudouridine in rRNA + S-methyl-5'-thioadenosine + H(+)</text>
        <dbReference type="Rhea" id="RHEA:63296"/>
        <dbReference type="Rhea" id="RHEA-COMP:11634"/>
        <dbReference type="Rhea" id="RHEA-COMP:16310"/>
        <dbReference type="ChEBI" id="CHEBI:15378"/>
        <dbReference type="ChEBI" id="CHEBI:17509"/>
        <dbReference type="ChEBI" id="CHEBI:59789"/>
        <dbReference type="ChEBI" id="CHEBI:74890"/>
        <dbReference type="ChEBI" id="CHEBI:146234"/>
        <dbReference type="EC" id="2.5.1.157"/>
    </reaction>
</comment>
<organism evidence="10 11">
    <name type="scientific">Sodiomyces alkalinus (strain CBS 110278 / VKM F-3762 / F11)</name>
    <name type="common">Alkaliphilic filamentous fungus</name>
    <dbReference type="NCBI Taxonomy" id="1314773"/>
    <lineage>
        <taxon>Eukaryota</taxon>
        <taxon>Fungi</taxon>
        <taxon>Dikarya</taxon>
        <taxon>Ascomycota</taxon>
        <taxon>Pezizomycotina</taxon>
        <taxon>Sordariomycetes</taxon>
        <taxon>Hypocreomycetidae</taxon>
        <taxon>Glomerellales</taxon>
        <taxon>Plectosphaerellaceae</taxon>
        <taxon>Sodiomyces</taxon>
    </lineage>
</organism>
<dbReference type="InterPro" id="IPR007177">
    <property type="entry name" value="Tsr3_C"/>
</dbReference>
<dbReference type="Pfam" id="PF04068">
    <property type="entry name" value="Fer4_RLI"/>
    <property type="match status" value="1"/>
</dbReference>
<feature type="compositionally biased region" description="Acidic residues" evidence="7">
    <location>
        <begin position="355"/>
        <end position="371"/>
    </location>
</feature>
<comment type="catalytic activity">
    <reaction evidence="6">
        <text>N(1)-methylpseudouridine(1191) in yeast 18S rRNA + S-adenosyl-L-methionine = N(1)-methyl-N(3)-[(3S)-3-amino-3-carboxypropyl]pseudouridine(1191) in yeast 18S rRNA + S-methyl-5'-thioadenosine + H(+)</text>
        <dbReference type="Rhea" id="RHEA:63300"/>
        <dbReference type="Rhea" id="RHEA-COMP:13852"/>
        <dbReference type="Rhea" id="RHEA-COMP:16309"/>
        <dbReference type="ChEBI" id="CHEBI:15378"/>
        <dbReference type="ChEBI" id="CHEBI:17509"/>
        <dbReference type="ChEBI" id="CHEBI:59789"/>
        <dbReference type="ChEBI" id="CHEBI:74890"/>
        <dbReference type="ChEBI" id="CHEBI:146234"/>
    </reaction>
</comment>
<feature type="binding site" evidence="6">
    <location>
        <position position="58"/>
    </location>
    <ligand>
        <name>S-adenosyl-L-methionine</name>
        <dbReference type="ChEBI" id="CHEBI:59789"/>
    </ligand>
</feature>
<dbReference type="GO" id="GO:0106388">
    <property type="term" value="F:rRNA small subunit aminocarboxypropyltransferase activity"/>
    <property type="evidence" value="ECO:0007669"/>
    <property type="project" value="UniProtKB-EC"/>
</dbReference>
<comment type="similarity">
    <text evidence="6">Belongs to the TDD superfamily. TSR3 family.</text>
</comment>
<sequence>MVRHKKDKFSSRGRPHHGPPRNRPPRNDDESGAAPNSSRPDFKAACWDLGHCDPKRCSGKRLIRLGMMRDLHMGQRFNGVIITPNGKQVVSPADSELLEDYGAAVVECSWARTKEIQWSKVGGKCERLLPYLVAANTVNYGKPWRLNCAEALAAAFYICGKKDWAEQVLAPFSYGESFLEINGSLLRKYAACEDARAVKKVEEAWMERLDKEYADSRGEGEDIWESGNVNRRILVPSDDEEDEDDEDDGEDDEEGRGKKRGDDEEDDGSVGGIYLGENKPNQGNAKSGSVDTGGDEEEEKRDRYVLSDDDSDEDAAMEEIRRKVLASKTFRNPQGSDKKKPEVVPKPQQFKADSDIEPDSDNGEDDEEFDNIIDATPVTDRIGLAKLEKERSRATVTSRTYSSNVIDAPKRW</sequence>
<dbReference type="GO" id="GO:0005737">
    <property type="term" value="C:cytoplasm"/>
    <property type="evidence" value="ECO:0007669"/>
    <property type="project" value="UniProtKB-SubCell"/>
</dbReference>
<feature type="domain" description="RNase L inhibitor RLI-like possible metal-binding" evidence="9">
    <location>
        <begin position="43"/>
        <end position="76"/>
    </location>
</feature>
<dbReference type="Pfam" id="PF04034">
    <property type="entry name" value="Ribo_biogen_C"/>
    <property type="match status" value="1"/>
</dbReference>
<evidence type="ECO:0000313" key="11">
    <source>
        <dbReference type="Proteomes" id="UP000272025"/>
    </source>
</evidence>
<evidence type="ECO:0000256" key="6">
    <source>
        <dbReference type="HAMAP-Rule" id="MF_03146"/>
    </source>
</evidence>
<accession>A0A3N2Q7Y0</accession>
<evidence type="ECO:0000259" key="8">
    <source>
        <dbReference type="Pfam" id="PF04034"/>
    </source>
</evidence>
<feature type="binding site" evidence="6">
    <location>
        <position position="106"/>
    </location>
    <ligand>
        <name>S-adenosyl-L-methionine</name>
        <dbReference type="ChEBI" id="CHEBI:59789"/>
    </ligand>
</feature>
<evidence type="ECO:0000256" key="2">
    <source>
        <dbReference type="ARBA" id="ARBA00022517"/>
    </source>
</evidence>
<dbReference type="Proteomes" id="UP000272025">
    <property type="component" value="Unassembled WGS sequence"/>
</dbReference>
<dbReference type="PANTHER" id="PTHR20426">
    <property type="entry name" value="RIBOSOME BIOGENESIS PROTEIN TSR3 HOMOLOG"/>
    <property type="match status" value="1"/>
</dbReference>
<comment type="function">
    <text evidence="6">Aminocarboxypropyltransferase that catalyzes the aminocarboxypropyl transfer on pseudouridine at position 1191 (Psi1191) in 18S rRNA. It constitutes the last step in biosynthesis of the hypermodified N1-methyl-N3-(3-amino-3-carboxypropyl) pseudouridine (m1acp3-Psi) conserved in eukaryotic 18S rRNA.</text>
</comment>
<feature type="compositionally biased region" description="Acidic residues" evidence="7">
    <location>
        <begin position="307"/>
        <end position="317"/>
    </location>
</feature>